<sequence length="40" mass="4513">MAKIKQDSTKVSFGKRKAGHAKKSFNKHSPRPKAYRGQGR</sequence>
<accession>A0A6J5N1Z9</accession>
<proteinExistence type="predicted"/>
<evidence type="ECO:0000313" key="2">
    <source>
        <dbReference type="EMBL" id="CAB4152337.1"/>
    </source>
</evidence>
<feature type="region of interest" description="Disordered" evidence="1">
    <location>
        <begin position="1"/>
        <end position="40"/>
    </location>
</feature>
<organism evidence="2">
    <name type="scientific">uncultured Caudovirales phage</name>
    <dbReference type="NCBI Taxonomy" id="2100421"/>
    <lineage>
        <taxon>Viruses</taxon>
        <taxon>Duplodnaviria</taxon>
        <taxon>Heunggongvirae</taxon>
        <taxon>Uroviricota</taxon>
        <taxon>Caudoviricetes</taxon>
        <taxon>Peduoviridae</taxon>
        <taxon>Maltschvirus</taxon>
        <taxon>Maltschvirus maltsch</taxon>
    </lineage>
</organism>
<evidence type="ECO:0000256" key="1">
    <source>
        <dbReference type="SAM" id="MobiDB-lite"/>
    </source>
</evidence>
<name>A0A6J5N1Z9_9CAUD</name>
<gene>
    <name evidence="2" type="ORF">UFOVP617_10</name>
</gene>
<dbReference type="EMBL" id="LR796575">
    <property type="protein sequence ID" value="CAB4152337.1"/>
    <property type="molecule type" value="Genomic_DNA"/>
</dbReference>
<protein>
    <submittedName>
        <fullName evidence="2">Uncharacterized protein</fullName>
    </submittedName>
</protein>
<feature type="compositionally biased region" description="Basic residues" evidence="1">
    <location>
        <begin position="13"/>
        <end position="40"/>
    </location>
</feature>
<reference evidence="2" key="1">
    <citation type="submission" date="2020-04" db="EMBL/GenBank/DDBJ databases">
        <authorList>
            <person name="Chiriac C."/>
            <person name="Salcher M."/>
            <person name="Ghai R."/>
            <person name="Kavagutti S V."/>
        </authorList>
    </citation>
    <scope>NUCLEOTIDE SEQUENCE</scope>
</reference>